<comment type="caution">
    <text evidence="2">The sequence shown here is derived from an EMBL/GenBank/DDBJ whole genome shotgun (WGS) entry which is preliminary data.</text>
</comment>
<dbReference type="InterPro" id="IPR001173">
    <property type="entry name" value="Glyco_trans_2-like"/>
</dbReference>
<dbReference type="PANTHER" id="PTHR43685">
    <property type="entry name" value="GLYCOSYLTRANSFERASE"/>
    <property type="match status" value="1"/>
</dbReference>
<dbReference type="Proteomes" id="UP000651668">
    <property type="component" value="Unassembled WGS sequence"/>
</dbReference>
<evidence type="ECO:0000313" key="3">
    <source>
        <dbReference type="Proteomes" id="UP000651668"/>
    </source>
</evidence>
<gene>
    <name evidence="2" type="ORF">GCM10011387_17570</name>
</gene>
<organism evidence="2 3">
    <name type="scientific">Pedobacter quisquiliarum</name>
    <dbReference type="NCBI Taxonomy" id="1834438"/>
    <lineage>
        <taxon>Bacteria</taxon>
        <taxon>Pseudomonadati</taxon>
        <taxon>Bacteroidota</taxon>
        <taxon>Sphingobacteriia</taxon>
        <taxon>Sphingobacteriales</taxon>
        <taxon>Sphingobacteriaceae</taxon>
        <taxon>Pedobacter</taxon>
    </lineage>
</organism>
<dbReference type="AlphaFoldDB" id="A0A916UAZ4"/>
<dbReference type="EMBL" id="BMIL01000005">
    <property type="protein sequence ID" value="GGC64453.1"/>
    <property type="molecule type" value="Genomic_DNA"/>
</dbReference>
<dbReference type="RefSeq" id="WP_188626510.1">
    <property type="nucleotide sequence ID" value="NZ_BMIL01000005.1"/>
</dbReference>
<dbReference type="Gene3D" id="3.90.550.10">
    <property type="entry name" value="Spore Coat Polysaccharide Biosynthesis Protein SpsA, Chain A"/>
    <property type="match status" value="1"/>
</dbReference>
<proteinExistence type="predicted"/>
<name>A0A916UAZ4_9SPHI</name>
<evidence type="ECO:0000259" key="1">
    <source>
        <dbReference type="Pfam" id="PF00535"/>
    </source>
</evidence>
<dbReference type="InterPro" id="IPR050834">
    <property type="entry name" value="Glycosyltransf_2"/>
</dbReference>
<reference evidence="2" key="1">
    <citation type="journal article" date="2014" name="Int. J. Syst. Evol. Microbiol.">
        <title>Complete genome sequence of Corynebacterium casei LMG S-19264T (=DSM 44701T), isolated from a smear-ripened cheese.</title>
        <authorList>
            <consortium name="US DOE Joint Genome Institute (JGI-PGF)"/>
            <person name="Walter F."/>
            <person name="Albersmeier A."/>
            <person name="Kalinowski J."/>
            <person name="Ruckert C."/>
        </authorList>
    </citation>
    <scope>NUCLEOTIDE SEQUENCE</scope>
    <source>
        <strain evidence="2">CGMCC 1.15343</strain>
    </source>
</reference>
<accession>A0A916UAZ4</accession>
<dbReference type="Pfam" id="PF00535">
    <property type="entry name" value="Glycos_transf_2"/>
    <property type="match status" value="1"/>
</dbReference>
<dbReference type="PANTHER" id="PTHR43685:SF2">
    <property type="entry name" value="GLYCOSYLTRANSFERASE 2-LIKE DOMAIN-CONTAINING PROTEIN"/>
    <property type="match status" value="1"/>
</dbReference>
<feature type="domain" description="Glycosyltransferase 2-like" evidence="1">
    <location>
        <begin position="3"/>
        <end position="160"/>
    </location>
</feature>
<dbReference type="InterPro" id="IPR029044">
    <property type="entry name" value="Nucleotide-diphossugar_trans"/>
</dbReference>
<sequence length="307" mass="35618">MISIIIPCYNSENFVNRALDSVLKQTYSNWELILVNNNSTDGTQGVLDAFQAQHPDRVRVYFETKKGAPAARNTGLKAAKGEWIQFLDADDEILPEKLAGQIELGTSQQASIVTSPYTRVSNRDGNYFEVPRSIYPDDDWSALILSNMGITSSNLFKREILMKVNGWDENLIASQEYDMMFRILQLRPKVAFDNTYRTIIHFGSLESVSRTEDRVKGRKILNARIDLRYRIKKYLADNNLLTEARAKHVDTFIYETLLHNYRTTPEDVREILGQLHLDIPLQKKLYGYYFRRKMDFKRLLIKCGIMR</sequence>
<keyword evidence="3" id="KW-1185">Reference proteome</keyword>
<reference evidence="2" key="2">
    <citation type="submission" date="2020-09" db="EMBL/GenBank/DDBJ databases">
        <authorList>
            <person name="Sun Q."/>
            <person name="Zhou Y."/>
        </authorList>
    </citation>
    <scope>NUCLEOTIDE SEQUENCE</scope>
    <source>
        <strain evidence="2">CGMCC 1.15343</strain>
    </source>
</reference>
<dbReference type="CDD" id="cd00761">
    <property type="entry name" value="Glyco_tranf_GTA_type"/>
    <property type="match status" value="1"/>
</dbReference>
<dbReference type="SUPFAM" id="SSF53448">
    <property type="entry name" value="Nucleotide-diphospho-sugar transferases"/>
    <property type="match status" value="1"/>
</dbReference>
<protein>
    <recommendedName>
        <fullName evidence="1">Glycosyltransferase 2-like domain-containing protein</fullName>
    </recommendedName>
</protein>
<evidence type="ECO:0000313" key="2">
    <source>
        <dbReference type="EMBL" id="GGC64453.1"/>
    </source>
</evidence>